<evidence type="ECO:0000256" key="6">
    <source>
        <dbReference type="ARBA" id="ARBA00022833"/>
    </source>
</evidence>
<proteinExistence type="inferred from homology"/>
<evidence type="ECO:0000259" key="8">
    <source>
        <dbReference type="Pfam" id="PF01261"/>
    </source>
</evidence>
<dbReference type="SMART" id="SM00518">
    <property type="entry name" value="AP2Ec"/>
    <property type="match status" value="1"/>
</dbReference>
<evidence type="ECO:0000256" key="2">
    <source>
        <dbReference type="ARBA" id="ARBA00005340"/>
    </source>
</evidence>
<evidence type="ECO:0000313" key="9">
    <source>
        <dbReference type="EMBL" id="CAB4332289.1"/>
    </source>
</evidence>
<dbReference type="NCBIfam" id="NF002198">
    <property type="entry name" value="PRK01060.1-3"/>
    <property type="match status" value="1"/>
</dbReference>
<name>A0A6J5YW85_9ZZZZ</name>
<comment type="cofactor">
    <cofactor evidence="1">
        <name>Zn(2+)</name>
        <dbReference type="ChEBI" id="CHEBI:29105"/>
    </cofactor>
</comment>
<gene>
    <name evidence="9" type="ORF">UFOPK3770_00287</name>
</gene>
<reference evidence="9" key="1">
    <citation type="submission" date="2020-05" db="EMBL/GenBank/DDBJ databases">
        <authorList>
            <person name="Chiriac C."/>
            <person name="Salcher M."/>
            <person name="Ghai R."/>
            <person name="Kavagutti S V."/>
        </authorList>
    </citation>
    <scope>NUCLEOTIDE SEQUENCE</scope>
</reference>
<dbReference type="PROSITE" id="PS00730">
    <property type="entry name" value="AP_NUCLEASE_F2_2"/>
    <property type="match status" value="1"/>
</dbReference>
<dbReference type="GO" id="GO:0006284">
    <property type="term" value="P:base-excision repair"/>
    <property type="evidence" value="ECO:0007669"/>
    <property type="project" value="TreeGrafter"/>
</dbReference>
<comment type="similarity">
    <text evidence="2">Belongs to the AP endonuclease 2 family.</text>
</comment>
<sequence>MNSLVVGAHVGTEDPLGTARLLGIHAIQVFLGDPQSWKSAVIPGGQTAQEFGAQAAEAGIDVYVHARYVINVATSNNRVRIPSRKLLQTDVDAAASIGAKAVIVHGGHVLAEDDPQLGYANWTKAITQLDMKVPVLIENTAGGKHSMARRIESIKYLWDAVGDLGTGFCLDTCHAHAGGIPMSDIAETILGITGRIDLVHCNDSRDSFDSGADRHANLGQGTIDPQDIGNCLRTAQAPIILETPSDGVVADLNVIAALLESQ</sequence>
<dbReference type="GO" id="GO:0008081">
    <property type="term" value="F:phosphoric diester hydrolase activity"/>
    <property type="evidence" value="ECO:0007669"/>
    <property type="project" value="TreeGrafter"/>
</dbReference>
<dbReference type="GO" id="GO:0003677">
    <property type="term" value="F:DNA binding"/>
    <property type="evidence" value="ECO:0007669"/>
    <property type="project" value="InterPro"/>
</dbReference>
<dbReference type="InterPro" id="IPR013022">
    <property type="entry name" value="Xyl_isomerase-like_TIM-brl"/>
</dbReference>
<dbReference type="EMBL" id="CAESAJ010000016">
    <property type="protein sequence ID" value="CAB4332289.1"/>
    <property type="molecule type" value="Genomic_DNA"/>
</dbReference>
<keyword evidence="7" id="KW-0234">DNA repair</keyword>
<evidence type="ECO:0000256" key="7">
    <source>
        <dbReference type="ARBA" id="ARBA00023204"/>
    </source>
</evidence>
<organism evidence="9">
    <name type="scientific">freshwater metagenome</name>
    <dbReference type="NCBI Taxonomy" id="449393"/>
    <lineage>
        <taxon>unclassified sequences</taxon>
        <taxon>metagenomes</taxon>
        <taxon>ecological metagenomes</taxon>
    </lineage>
</organism>
<dbReference type="PANTHER" id="PTHR21445">
    <property type="entry name" value="ENDONUCLEASE IV ENDODEOXYRIBONUCLEASE IV"/>
    <property type="match status" value="1"/>
</dbReference>
<dbReference type="AlphaFoldDB" id="A0A6J5YW85"/>
<keyword evidence="6" id="KW-0862">Zinc</keyword>
<keyword evidence="4" id="KW-0227">DNA damage</keyword>
<keyword evidence="3" id="KW-0479">Metal-binding</keyword>
<dbReference type="Pfam" id="PF01261">
    <property type="entry name" value="AP_endonuc_2"/>
    <property type="match status" value="1"/>
</dbReference>
<dbReference type="GO" id="GO:0008270">
    <property type="term" value="F:zinc ion binding"/>
    <property type="evidence" value="ECO:0007669"/>
    <property type="project" value="InterPro"/>
</dbReference>
<dbReference type="InterPro" id="IPR001719">
    <property type="entry name" value="AP_endonuc_2"/>
</dbReference>
<dbReference type="PANTHER" id="PTHR21445:SF0">
    <property type="entry name" value="APURINIC-APYRIMIDINIC ENDONUCLEASE"/>
    <property type="match status" value="1"/>
</dbReference>
<evidence type="ECO:0000256" key="5">
    <source>
        <dbReference type="ARBA" id="ARBA00022801"/>
    </source>
</evidence>
<dbReference type="InterPro" id="IPR018246">
    <property type="entry name" value="AP_endonuc_F2_Zn_BS"/>
</dbReference>
<evidence type="ECO:0000256" key="3">
    <source>
        <dbReference type="ARBA" id="ARBA00022723"/>
    </source>
</evidence>
<dbReference type="PROSITE" id="PS51432">
    <property type="entry name" value="AP_NUCLEASE_F2_4"/>
    <property type="match status" value="1"/>
</dbReference>
<dbReference type="SUPFAM" id="SSF51658">
    <property type="entry name" value="Xylose isomerase-like"/>
    <property type="match status" value="1"/>
</dbReference>
<accession>A0A6J5YW85</accession>
<dbReference type="GO" id="GO:0003906">
    <property type="term" value="F:DNA-(apurinic or apyrimidinic site) endonuclease activity"/>
    <property type="evidence" value="ECO:0007669"/>
    <property type="project" value="TreeGrafter"/>
</dbReference>
<dbReference type="Gene3D" id="3.20.20.150">
    <property type="entry name" value="Divalent-metal-dependent TIM barrel enzymes"/>
    <property type="match status" value="1"/>
</dbReference>
<protein>
    <submittedName>
        <fullName evidence="9">Unannotated protein</fullName>
    </submittedName>
</protein>
<keyword evidence="5" id="KW-0378">Hydrolase</keyword>
<dbReference type="InterPro" id="IPR036237">
    <property type="entry name" value="Xyl_isomerase-like_sf"/>
</dbReference>
<feature type="domain" description="Xylose isomerase-like TIM barrel" evidence="8">
    <location>
        <begin position="19"/>
        <end position="247"/>
    </location>
</feature>
<evidence type="ECO:0000256" key="4">
    <source>
        <dbReference type="ARBA" id="ARBA00022763"/>
    </source>
</evidence>
<evidence type="ECO:0000256" key="1">
    <source>
        <dbReference type="ARBA" id="ARBA00001947"/>
    </source>
</evidence>